<dbReference type="EMBL" id="LQPK01000022">
    <property type="protein sequence ID" value="ORW29441.1"/>
    <property type="molecule type" value="Genomic_DNA"/>
</dbReference>
<evidence type="ECO:0000313" key="2">
    <source>
        <dbReference type="EMBL" id="ORW49571.1"/>
    </source>
</evidence>
<proteinExistence type="predicted"/>
<reference evidence="1" key="2">
    <citation type="submission" date="2016-01" db="EMBL/GenBank/DDBJ databases">
        <authorList>
            <person name="Ana R.F.D.C."/>
            <person name="Tarcisio F."/>
            <person name="Maria L.L."/>
            <person name="Monica P."/>
            <person name="Wana L.O.D.C."/>
            <person name="Elisabetta G."/>
            <person name="Jeann R.D.C.B."/>
            <person name="Veronica D.S."/>
            <person name="Karla V.B.L."/>
            <person name="Roberto B."/>
            <person name="Antonella G."/>
            <person name="Anna F."/>
            <person name="Alessandro M."/>
            <person name="Pamela F."/>
            <person name="Francesca D.L."/>
            <person name="Giulia F.S."/>
            <person name="Sara T."/>
            <person name="Fabio R."/>
            <person name="Olivier J."/>
            <person name="Nicola S."/>
            <person name="Enrico T."/>
        </authorList>
    </citation>
    <scope>NUCLEOTIDE SEQUENCE</scope>
    <source>
        <strain evidence="1">FI-07156</strain>
    </source>
</reference>
<organism evidence="2 3">
    <name type="scientific">Mycobacterium paraense</name>
    <dbReference type="NCBI Taxonomy" id="767916"/>
    <lineage>
        <taxon>Bacteria</taxon>
        <taxon>Bacillati</taxon>
        <taxon>Actinomycetota</taxon>
        <taxon>Actinomycetes</taxon>
        <taxon>Mycobacteriales</taxon>
        <taxon>Mycobacteriaceae</taxon>
        <taxon>Mycobacterium</taxon>
        <taxon>Mycobacterium simiae complex</taxon>
    </lineage>
</organism>
<dbReference type="Proteomes" id="UP000193285">
    <property type="component" value="Unassembled WGS sequence"/>
</dbReference>
<dbReference type="Proteomes" id="UP000193801">
    <property type="component" value="Unassembled WGS sequence"/>
</dbReference>
<protein>
    <submittedName>
        <fullName evidence="2">Uncharacterized protein</fullName>
    </submittedName>
</protein>
<dbReference type="AlphaFoldDB" id="A0A1X2ADX8"/>
<evidence type="ECO:0000313" key="4">
    <source>
        <dbReference type="Proteomes" id="UP000193801"/>
    </source>
</evidence>
<accession>A0A1X2ADX8</accession>
<gene>
    <name evidence="2" type="ORF">AWB90_10115</name>
    <name evidence="1" type="ORF">AWB91_25925</name>
</gene>
<reference evidence="2" key="3">
    <citation type="submission" date="2016-01" db="EMBL/GenBank/DDBJ databases">
        <authorList>
            <person name="Oliw E.H."/>
        </authorList>
    </citation>
    <scope>NUCLEOTIDE SEQUENCE</scope>
    <source>
        <strain evidence="2">IEC33</strain>
    </source>
</reference>
<dbReference type="EMBL" id="LQPN01000035">
    <property type="protein sequence ID" value="ORW49571.1"/>
    <property type="molecule type" value="Genomic_DNA"/>
</dbReference>
<evidence type="ECO:0000313" key="3">
    <source>
        <dbReference type="Proteomes" id="UP000193285"/>
    </source>
</evidence>
<evidence type="ECO:0000313" key="1">
    <source>
        <dbReference type="EMBL" id="ORW29441.1"/>
    </source>
</evidence>
<comment type="caution">
    <text evidence="2">The sequence shown here is derived from an EMBL/GenBank/DDBJ whole genome shotgun (WGS) entry which is preliminary data.</text>
</comment>
<sequence length="91" mass="10038">MYFLNPDRTSGALDSFYASIDALCETDHGVWIMWSDEAAEAFFEALAAAAEFAVGQGDDWVAVVKGYEYNEVQSRHSEIRAMLVSRGVIPA</sequence>
<name>A0A1X2ADX8_9MYCO</name>
<keyword evidence="4" id="KW-1185">Reference proteome</keyword>
<reference evidence="3 4" key="1">
    <citation type="journal article" date="2015" name="Emerg. Microbes Infect.">
        <title>Characterization of 17 strains belonging to the Mycobacterium simiae complex and description of Mycobacterium paraense sp. nov.</title>
        <authorList>
            <person name="Fusco da Costa A.R."/>
            <person name="Fedrizzi T."/>
            <person name="Lopes M.L."/>
            <person name="Pecorari M."/>
            <person name="Oliveira da Costa W.L."/>
            <person name="Giacobazzi E."/>
            <person name="da Costa Bahia J.R."/>
            <person name="De Sanctis V."/>
            <person name="Batista Lima K.V."/>
            <person name="Bertorelli R."/>
            <person name="Grottola A."/>
            <person name="Fabio A."/>
            <person name="Mariottini A."/>
            <person name="Ferretti P."/>
            <person name="Di Leva F."/>
            <person name="Fregni Serpini G."/>
            <person name="Tagliazucchi S."/>
            <person name="Rumpianesi F."/>
            <person name="Jousson O."/>
            <person name="Segata N."/>
            <person name="Tortoli E."/>
        </authorList>
    </citation>
    <scope>NUCLEOTIDE SEQUENCE [LARGE SCALE GENOMIC DNA]</scope>
    <source>
        <strain evidence="1 4">FI-07156</strain>
        <strain evidence="2 3">IEC33</strain>
    </source>
</reference>